<dbReference type="VEuPathDB" id="VectorBase:PPAPM1_008392"/>
<feature type="domain" description="Dynein heavy chain C-terminal" evidence="1">
    <location>
        <begin position="8"/>
        <end position="214"/>
    </location>
</feature>
<dbReference type="VEuPathDB" id="VectorBase:PPAI007327"/>
<protein>
    <recommendedName>
        <fullName evidence="1">Dynein heavy chain C-terminal domain-containing protein</fullName>
    </recommendedName>
</protein>
<dbReference type="PANTHER" id="PTHR46961:SF20">
    <property type="entry name" value="LOW QUALITY PROTEIN: DYNEIN BETA CHAIN, CILIARY-LIKE"/>
    <property type="match status" value="1"/>
</dbReference>
<evidence type="ECO:0000313" key="2">
    <source>
        <dbReference type="EnsemblMetazoa" id="PPAI007327-PA"/>
    </source>
</evidence>
<sequence length="228" mass="25869">MEELSAKASSHLTPYAIVALQECERMNVIWREIKRSLIELKLGLSGELTMSNDMEQLENALFTDKIPTKWTKRSYPSLLGVQNWFSDLLLRAQELEIWTSSFSLPPVVWLGGFFNPQSLLTAVMQQTARRHGYALDRMSLNCDVTRKTKSEIGIAPQEGINIHGLHMEGAQWDVESAAIVEASLMKLTAEVPVMYLRAVISEKWREKKNNTHLPHKTQVMVALKSPGY</sequence>
<dbReference type="Gene3D" id="3.10.490.20">
    <property type="match status" value="1"/>
</dbReference>
<dbReference type="Proteomes" id="UP000092462">
    <property type="component" value="Unassembled WGS sequence"/>
</dbReference>
<evidence type="ECO:0000259" key="1">
    <source>
        <dbReference type="Pfam" id="PF18199"/>
    </source>
</evidence>
<accession>A0A1B0DGP3</accession>
<name>A0A1B0DGP3_PHLPP</name>
<dbReference type="GO" id="GO:0045505">
    <property type="term" value="F:dynein intermediate chain binding"/>
    <property type="evidence" value="ECO:0007669"/>
    <property type="project" value="InterPro"/>
</dbReference>
<dbReference type="InterPro" id="IPR043160">
    <property type="entry name" value="Dynein_C_barrel"/>
</dbReference>
<dbReference type="Pfam" id="PF18199">
    <property type="entry name" value="Dynein_C"/>
    <property type="match status" value="1"/>
</dbReference>
<dbReference type="InterPro" id="IPR041228">
    <property type="entry name" value="Dynein_C"/>
</dbReference>
<reference evidence="2" key="1">
    <citation type="submission" date="2022-08" db="UniProtKB">
        <authorList>
            <consortium name="EnsemblMetazoa"/>
        </authorList>
    </citation>
    <scope>IDENTIFICATION</scope>
    <source>
        <strain evidence="2">Israel</strain>
    </source>
</reference>
<dbReference type="PANTHER" id="PTHR46961">
    <property type="entry name" value="DYNEIN HEAVY CHAIN 1, AXONEMAL-LIKE PROTEIN"/>
    <property type="match status" value="1"/>
</dbReference>
<dbReference type="AlphaFoldDB" id="A0A1B0DGP3"/>
<dbReference type="EMBL" id="AJVK01060149">
    <property type="status" value="NOT_ANNOTATED_CDS"/>
    <property type="molecule type" value="Genomic_DNA"/>
</dbReference>
<dbReference type="GO" id="GO:0051959">
    <property type="term" value="F:dynein light intermediate chain binding"/>
    <property type="evidence" value="ECO:0007669"/>
    <property type="project" value="InterPro"/>
</dbReference>
<dbReference type="EnsemblMetazoa" id="PPAI007327-RA">
    <property type="protein sequence ID" value="PPAI007327-PA"/>
    <property type="gene ID" value="PPAI007327"/>
</dbReference>
<keyword evidence="3" id="KW-1185">Reference proteome</keyword>
<dbReference type="Gene3D" id="1.20.1270.280">
    <property type="match status" value="1"/>
</dbReference>
<organism evidence="2 3">
    <name type="scientific">Phlebotomus papatasi</name>
    <name type="common">Sandfly</name>
    <dbReference type="NCBI Taxonomy" id="29031"/>
    <lineage>
        <taxon>Eukaryota</taxon>
        <taxon>Metazoa</taxon>
        <taxon>Ecdysozoa</taxon>
        <taxon>Arthropoda</taxon>
        <taxon>Hexapoda</taxon>
        <taxon>Insecta</taxon>
        <taxon>Pterygota</taxon>
        <taxon>Neoptera</taxon>
        <taxon>Endopterygota</taxon>
        <taxon>Diptera</taxon>
        <taxon>Nematocera</taxon>
        <taxon>Psychodoidea</taxon>
        <taxon>Psychodidae</taxon>
        <taxon>Phlebotomus</taxon>
        <taxon>Phlebotomus</taxon>
    </lineage>
</organism>
<proteinExistence type="predicted"/>
<evidence type="ECO:0000313" key="3">
    <source>
        <dbReference type="Proteomes" id="UP000092462"/>
    </source>
</evidence>
<dbReference type="InterPro" id="IPR026983">
    <property type="entry name" value="DHC"/>
</dbReference>
<dbReference type="GO" id="GO:0030286">
    <property type="term" value="C:dynein complex"/>
    <property type="evidence" value="ECO:0007669"/>
    <property type="project" value="InterPro"/>
</dbReference>
<dbReference type="GO" id="GO:0007018">
    <property type="term" value="P:microtubule-based movement"/>
    <property type="evidence" value="ECO:0007669"/>
    <property type="project" value="InterPro"/>
</dbReference>